<accession>A0ABV4Y483</accession>
<keyword evidence="3" id="KW-1185">Reference proteome</keyword>
<proteinExistence type="predicted"/>
<dbReference type="Proteomes" id="UP001576784">
    <property type="component" value="Unassembled WGS sequence"/>
</dbReference>
<dbReference type="RefSeq" id="WP_413267863.1">
    <property type="nucleotide sequence ID" value="NZ_JBHFNR010000282.1"/>
</dbReference>
<dbReference type="EMBL" id="JBHFNR010000282">
    <property type="protein sequence ID" value="MFB2898263.1"/>
    <property type="molecule type" value="Genomic_DNA"/>
</dbReference>
<dbReference type="PANTHER" id="PTHR34613">
    <property type="entry name" value="SLL0800 PROTEIN"/>
    <property type="match status" value="1"/>
</dbReference>
<evidence type="ECO:0000313" key="3">
    <source>
        <dbReference type="Proteomes" id="UP001576784"/>
    </source>
</evidence>
<evidence type="ECO:0000259" key="1">
    <source>
        <dbReference type="Pfam" id="PF14261"/>
    </source>
</evidence>
<protein>
    <submittedName>
        <fullName evidence="2">Rpn family recombination-promoting nuclease/putative transposase</fullName>
    </submittedName>
</protein>
<dbReference type="PANTHER" id="PTHR34613:SF1">
    <property type="entry name" value="SLL6017 PROTEIN"/>
    <property type="match status" value="1"/>
</dbReference>
<gene>
    <name evidence="2" type="ORF">ACE1CI_35545</name>
</gene>
<reference evidence="2 3" key="1">
    <citation type="submission" date="2024-09" db="EMBL/GenBank/DDBJ databases">
        <title>Floridaenema gen nov. (Aerosakkonemataceae, Aerosakkonematales ord. nov., Cyanobacteria) from benthic tropical and subtropical fresh waters, with the description of four new species.</title>
        <authorList>
            <person name="Moretto J.A."/>
            <person name="Berthold D.E."/>
            <person name="Lefler F.W."/>
            <person name="Huang I.-S."/>
            <person name="Laughinghouse H. IV."/>
        </authorList>
    </citation>
    <scope>NUCLEOTIDE SEQUENCE [LARGE SCALE GENOMIC DNA]</scope>
    <source>
        <strain evidence="2 3">BLCC-F50</strain>
    </source>
</reference>
<evidence type="ECO:0000313" key="2">
    <source>
        <dbReference type="EMBL" id="MFB2898263.1"/>
    </source>
</evidence>
<feature type="domain" description="DUF4351" evidence="1">
    <location>
        <begin position="214"/>
        <end position="272"/>
    </location>
</feature>
<name>A0ABV4Y483_9CYAN</name>
<sequence>MAYDNLCKYLAETYASNFVRWLLDINPTNVRVLKTEIIPEPIRSDALILLQTDNQILHLEFQTLPYSEPPLPYRMLKYWVLLYGQYNCDIEQVVIFLKETTSEQVFVNRFERQNTQHSYRIIRLWEQDPTPFLAEPALLPLAPLTRSNNPTNLLEQVAQQVAMLEEPAQKQSLAAAAEIIAGLRFEKSLIRRLFREELMQESVIYQDILERGLQRGLQRGEAIALLRILTRRFGEIPLELAEKIRSLPIPQLEALIDAQIDFSSLDDLVNWLEQQS</sequence>
<organism evidence="2 3">
    <name type="scientific">Floridaenema flaviceps BLCC-F50</name>
    <dbReference type="NCBI Taxonomy" id="3153642"/>
    <lineage>
        <taxon>Bacteria</taxon>
        <taxon>Bacillati</taxon>
        <taxon>Cyanobacteriota</taxon>
        <taxon>Cyanophyceae</taxon>
        <taxon>Oscillatoriophycideae</taxon>
        <taxon>Aerosakkonematales</taxon>
        <taxon>Aerosakkonemataceae</taxon>
        <taxon>Floridanema</taxon>
        <taxon>Floridanema flaviceps</taxon>
    </lineage>
</organism>
<dbReference type="InterPro" id="IPR025587">
    <property type="entry name" value="DUF4351"/>
</dbReference>
<comment type="caution">
    <text evidence="2">The sequence shown here is derived from an EMBL/GenBank/DDBJ whole genome shotgun (WGS) entry which is preliminary data.</text>
</comment>
<dbReference type="Pfam" id="PF14261">
    <property type="entry name" value="DUF4351"/>
    <property type="match status" value="1"/>
</dbReference>